<feature type="non-terminal residue" evidence="1">
    <location>
        <position position="1"/>
    </location>
</feature>
<dbReference type="AlphaFoldDB" id="A0A839HDC3"/>
<name>A0A839HDC3_9GAMM</name>
<protein>
    <submittedName>
        <fullName evidence="1">Uncharacterized protein</fullName>
    </submittedName>
</protein>
<gene>
    <name evidence="1" type="ORF">HUK38_09695</name>
</gene>
<keyword evidence="2" id="KW-1185">Reference proteome</keyword>
<organism evidence="1 2">
    <name type="scientific">Thiospirillum jenense</name>
    <dbReference type="NCBI Taxonomy" id="1653858"/>
    <lineage>
        <taxon>Bacteria</taxon>
        <taxon>Pseudomonadati</taxon>
        <taxon>Pseudomonadota</taxon>
        <taxon>Gammaproteobacteria</taxon>
        <taxon>Chromatiales</taxon>
        <taxon>Chromatiaceae</taxon>
        <taxon>Thiospirillum</taxon>
    </lineage>
</organism>
<dbReference type="Proteomes" id="UP000548632">
    <property type="component" value="Unassembled WGS sequence"/>
</dbReference>
<accession>A0A839HDC3</accession>
<comment type="caution">
    <text evidence="1">The sequence shown here is derived from an EMBL/GenBank/DDBJ whole genome shotgun (WGS) entry which is preliminary data.</text>
</comment>
<evidence type="ECO:0000313" key="1">
    <source>
        <dbReference type="EMBL" id="MBB1126504.1"/>
    </source>
</evidence>
<dbReference type="RefSeq" id="WP_182584135.1">
    <property type="nucleotide sequence ID" value="NZ_JABVCQ010000020.1"/>
</dbReference>
<reference evidence="1 2" key="1">
    <citation type="journal article" date="2020" name="Arch. Microbiol.">
        <title>The genome sequence of the giant phototrophic gammaproteobacterium Thiospirillum jenense gives insight into its physiological properties and phylogenetic relationships.</title>
        <authorList>
            <person name="Imhoff J.F."/>
            <person name="Meyer T.E."/>
            <person name="Kyndt J.A."/>
        </authorList>
    </citation>
    <scope>NUCLEOTIDE SEQUENCE [LARGE SCALE GENOMIC DNA]</scope>
    <source>
        <strain evidence="1 2">DSM 216</strain>
    </source>
</reference>
<sequence>CALTSAEARIQNNSGIITVTICWNESRVDQLTEETLPDDPLCDAAGIDGTMSFSFNTEL</sequence>
<evidence type="ECO:0000313" key="2">
    <source>
        <dbReference type="Proteomes" id="UP000548632"/>
    </source>
</evidence>
<proteinExistence type="predicted"/>
<dbReference type="EMBL" id="JABVCQ010000020">
    <property type="protein sequence ID" value="MBB1126504.1"/>
    <property type="molecule type" value="Genomic_DNA"/>
</dbReference>